<name>A0A507D8A7_9FUNG</name>
<dbReference type="AlphaFoldDB" id="A0A507D8A7"/>
<proteinExistence type="predicted"/>
<protein>
    <submittedName>
        <fullName evidence="1">Uncharacterized protein</fullName>
    </submittedName>
</protein>
<evidence type="ECO:0000313" key="1">
    <source>
        <dbReference type="EMBL" id="TPX47575.1"/>
    </source>
</evidence>
<sequence length="148" mass="16356">MSDFVLRNLHTLSFYVIQRKGQNDMAWLTTPRIAYGPHPDTQFIDLYLPRPTSNTPATLHATKPIVIVFHVYSLDPLSSTCKAIADALPAAALSVEYRRIGATSLGNYQTTTQDATDAVSFILHDKAGWAAKHALDLNTTAMWWVPGV</sequence>
<organism evidence="1 2">
    <name type="scientific">Synchytrium endobioticum</name>
    <dbReference type="NCBI Taxonomy" id="286115"/>
    <lineage>
        <taxon>Eukaryota</taxon>
        <taxon>Fungi</taxon>
        <taxon>Fungi incertae sedis</taxon>
        <taxon>Chytridiomycota</taxon>
        <taxon>Chytridiomycota incertae sedis</taxon>
        <taxon>Chytridiomycetes</taxon>
        <taxon>Synchytriales</taxon>
        <taxon>Synchytriaceae</taxon>
        <taxon>Synchytrium</taxon>
    </lineage>
</organism>
<reference evidence="1 2" key="1">
    <citation type="journal article" date="2019" name="Sci. Rep.">
        <title>Comparative genomics of chytrid fungi reveal insights into the obligate biotrophic and pathogenic lifestyle of Synchytrium endobioticum.</title>
        <authorList>
            <person name="van de Vossenberg B.T.L.H."/>
            <person name="Warris S."/>
            <person name="Nguyen H.D.T."/>
            <person name="van Gent-Pelzer M.P.E."/>
            <person name="Joly D.L."/>
            <person name="van de Geest H.C."/>
            <person name="Bonants P.J.M."/>
            <person name="Smith D.S."/>
            <person name="Levesque C.A."/>
            <person name="van der Lee T.A.J."/>
        </authorList>
    </citation>
    <scope>NUCLEOTIDE SEQUENCE [LARGE SCALE GENOMIC DNA]</scope>
    <source>
        <strain evidence="1 2">LEV6574</strain>
    </source>
</reference>
<accession>A0A507D8A7</accession>
<dbReference type="Gene3D" id="3.40.50.1820">
    <property type="entry name" value="alpha/beta hydrolase"/>
    <property type="match status" value="1"/>
</dbReference>
<evidence type="ECO:0000313" key="2">
    <source>
        <dbReference type="Proteomes" id="UP000320475"/>
    </source>
</evidence>
<dbReference type="EMBL" id="QEAM01000074">
    <property type="protein sequence ID" value="TPX47575.1"/>
    <property type="molecule type" value="Genomic_DNA"/>
</dbReference>
<dbReference type="InterPro" id="IPR029058">
    <property type="entry name" value="AB_hydrolase_fold"/>
</dbReference>
<comment type="caution">
    <text evidence="1">The sequence shown here is derived from an EMBL/GenBank/DDBJ whole genome shotgun (WGS) entry which is preliminary data.</text>
</comment>
<dbReference type="Proteomes" id="UP000320475">
    <property type="component" value="Unassembled WGS sequence"/>
</dbReference>
<gene>
    <name evidence="1" type="ORF">SeLEV6574_g02574</name>
</gene>